<reference evidence="11 12" key="1">
    <citation type="submission" date="2023-11" db="EMBL/GenBank/DDBJ databases">
        <authorList>
            <person name="Okamura Y."/>
        </authorList>
    </citation>
    <scope>NUCLEOTIDE SEQUENCE [LARGE SCALE GENOMIC DNA]</scope>
</reference>
<dbReference type="AlphaFoldDB" id="A0AAV1J1N1"/>
<evidence type="ECO:0000313" key="11">
    <source>
        <dbReference type="EMBL" id="CAK1542290.1"/>
    </source>
</evidence>
<keyword evidence="8 10" id="KW-1133">Transmembrane helix</keyword>
<evidence type="ECO:0000256" key="9">
    <source>
        <dbReference type="ARBA" id="ARBA00023136"/>
    </source>
</evidence>
<evidence type="ECO:0000256" key="3">
    <source>
        <dbReference type="ARBA" id="ARBA00012132"/>
    </source>
</evidence>
<dbReference type="PANTHER" id="PTHR13205:SF15">
    <property type="entry name" value="DOLICHOL KINASE"/>
    <property type="match status" value="1"/>
</dbReference>
<feature type="transmembrane region" description="Helical" evidence="10">
    <location>
        <begin position="221"/>
        <end position="242"/>
    </location>
</feature>
<keyword evidence="7" id="KW-0256">Endoplasmic reticulum</keyword>
<keyword evidence="5 10" id="KW-0812">Transmembrane</keyword>
<organism evidence="11 12">
    <name type="scientific">Leptosia nina</name>
    <dbReference type="NCBI Taxonomy" id="320188"/>
    <lineage>
        <taxon>Eukaryota</taxon>
        <taxon>Metazoa</taxon>
        <taxon>Ecdysozoa</taxon>
        <taxon>Arthropoda</taxon>
        <taxon>Hexapoda</taxon>
        <taxon>Insecta</taxon>
        <taxon>Pterygota</taxon>
        <taxon>Neoptera</taxon>
        <taxon>Endopterygota</taxon>
        <taxon>Lepidoptera</taxon>
        <taxon>Glossata</taxon>
        <taxon>Ditrysia</taxon>
        <taxon>Papilionoidea</taxon>
        <taxon>Pieridae</taxon>
        <taxon>Pierinae</taxon>
        <taxon>Leptosia</taxon>
    </lineage>
</organism>
<keyword evidence="4" id="KW-0808">Transferase</keyword>
<feature type="transmembrane region" description="Helical" evidence="10">
    <location>
        <begin position="262"/>
        <end position="282"/>
    </location>
</feature>
<evidence type="ECO:0000256" key="6">
    <source>
        <dbReference type="ARBA" id="ARBA00022777"/>
    </source>
</evidence>
<accession>A0AAV1J1N1</accession>
<feature type="transmembrane region" description="Helical" evidence="10">
    <location>
        <begin position="154"/>
        <end position="176"/>
    </location>
</feature>
<comment type="similarity">
    <text evidence="2">Belongs to the polyprenol kinase family.</text>
</comment>
<keyword evidence="9 10" id="KW-0472">Membrane</keyword>
<feature type="transmembrane region" description="Helical" evidence="10">
    <location>
        <begin position="188"/>
        <end position="209"/>
    </location>
</feature>
<dbReference type="InterPro" id="IPR032974">
    <property type="entry name" value="Polypren_kinase"/>
</dbReference>
<feature type="transmembrane region" description="Helical" evidence="10">
    <location>
        <begin position="44"/>
        <end position="62"/>
    </location>
</feature>
<feature type="transmembrane region" description="Helical" evidence="10">
    <location>
        <begin position="356"/>
        <end position="375"/>
    </location>
</feature>
<evidence type="ECO:0000313" key="12">
    <source>
        <dbReference type="Proteomes" id="UP001497472"/>
    </source>
</evidence>
<feature type="transmembrane region" description="Helical" evidence="10">
    <location>
        <begin position="115"/>
        <end position="142"/>
    </location>
</feature>
<name>A0AAV1J1N1_9NEOP</name>
<proteinExistence type="inferred from homology"/>
<dbReference type="Proteomes" id="UP001497472">
    <property type="component" value="Unassembled WGS sequence"/>
</dbReference>
<feature type="transmembrane region" description="Helical" evidence="10">
    <location>
        <begin position="387"/>
        <end position="404"/>
    </location>
</feature>
<dbReference type="GO" id="GO:0043048">
    <property type="term" value="P:dolichyl monophosphate biosynthetic process"/>
    <property type="evidence" value="ECO:0007669"/>
    <property type="project" value="TreeGrafter"/>
</dbReference>
<evidence type="ECO:0000256" key="10">
    <source>
        <dbReference type="SAM" id="Phobius"/>
    </source>
</evidence>
<evidence type="ECO:0000256" key="7">
    <source>
        <dbReference type="ARBA" id="ARBA00022824"/>
    </source>
</evidence>
<evidence type="ECO:0000256" key="2">
    <source>
        <dbReference type="ARBA" id="ARBA00010794"/>
    </source>
</evidence>
<evidence type="ECO:0000256" key="1">
    <source>
        <dbReference type="ARBA" id="ARBA00004477"/>
    </source>
</evidence>
<keyword evidence="6" id="KW-0418">Kinase</keyword>
<comment type="subcellular location">
    <subcellularLocation>
        <location evidence="1">Endoplasmic reticulum membrane</location>
        <topology evidence="1">Multi-pass membrane protein</topology>
    </subcellularLocation>
</comment>
<feature type="transmembrane region" description="Helical" evidence="10">
    <location>
        <begin position="294"/>
        <end position="327"/>
    </location>
</feature>
<feature type="transmembrane region" description="Helical" evidence="10">
    <location>
        <begin position="424"/>
        <end position="443"/>
    </location>
</feature>
<keyword evidence="12" id="KW-1185">Reference proteome</keyword>
<sequence length="489" mass="54231">MFDNLKIFSEKLTNQHRTLIAPLDKNITLHIQEGGIQLRPSKSNGLWCQFLIPLVLLMYCVLDKVTLLYKFNTFLSLGLLMYCSLFVLFLSLSSLVVKEPVYGGCLASSLISTLFIYGALNQGLLFSFIISLSTVLSFVWLLRHSLMHLPKTFTIGEAVVVNQSVILFVATLLLNWILELPRKDNETFFIHVVTLTVLVAVAFMNVLMYFLNNILRNMRSLILIVSTGATFVLVTLHFVIGMDFMEQAISFIFFVGYRKEIIAFWLILVALSICALSVRTKLAVKATTVTRKTFHVLASLVFLSGILYDVQLMLLAAGVGLGAIIFVEAVRKSNIEPASSMLQAAFLTYSDEKDCGTFAMTPLYLYAGLACPLILVPSYDADHTLELLSGVLSIGIGDTAASWFGSRFGFNKWSDSNRTMEGTAFNILSQIGTVYTLIIFELIDAKNTLVRTAFVATVTSLVEATTDQVDNLVLPLVSIAAFQVTRFVL</sequence>
<dbReference type="EMBL" id="CAVLEF010000003">
    <property type="protein sequence ID" value="CAK1542290.1"/>
    <property type="molecule type" value="Genomic_DNA"/>
</dbReference>
<dbReference type="PANTHER" id="PTHR13205">
    <property type="entry name" value="TRANSMEMBRANE PROTEIN 15-RELATED"/>
    <property type="match status" value="1"/>
</dbReference>
<gene>
    <name evidence="11" type="ORF">LNINA_LOCUS2201</name>
</gene>
<evidence type="ECO:0000256" key="8">
    <source>
        <dbReference type="ARBA" id="ARBA00022989"/>
    </source>
</evidence>
<dbReference type="GO" id="GO:0004168">
    <property type="term" value="F:dolichol kinase activity"/>
    <property type="evidence" value="ECO:0007669"/>
    <property type="project" value="UniProtKB-EC"/>
</dbReference>
<evidence type="ECO:0000256" key="4">
    <source>
        <dbReference type="ARBA" id="ARBA00022679"/>
    </source>
</evidence>
<dbReference type="EC" id="2.7.1.108" evidence="3"/>
<feature type="transmembrane region" description="Helical" evidence="10">
    <location>
        <begin position="74"/>
        <end position="95"/>
    </location>
</feature>
<comment type="caution">
    <text evidence="11">The sequence shown here is derived from an EMBL/GenBank/DDBJ whole genome shotgun (WGS) entry which is preliminary data.</text>
</comment>
<evidence type="ECO:0000256" key="5">
    <source>
        <dbReference type="ARBA" id="ARBA00022692"/>
    </source>
</evidence>
<protein>
    <recommendedName>
        <fullName evidence="3">dolichol kinase</fullName>
        <ecNumber evidence="3">2.7.1.108</ecNumber>
    </recommendedName>
</protein>
<dbReference type="GO" id="GO:0005789">
    <property type="term" value="C:endoplasmic reticulum membrane"/>
    <property type="evidence" value="ECO:0007669"/>
    <property type="project" value="UniProtKB-SubCell"/>
</dbReference>